<sequence>MNYERGIFMLEKIYEFKRLNEKVVEKLIDDENLALNHMVFTKGTGLPEHYSNSNVYIVVIRGNLTLKLGEQEPHKYSEGQIVNIPYNIKMNVNNFDDDILEIFVIKSPNPRYYEEK</sequence>
<dbReference type="PANTHER" id="PTHR37694:SF1">
    <property type="entry name" value="SLR8022 PROTEIN"/>
    <property type="match status" value="1"/>
</dbReference>
<organism evidence="1">
    <name type="scientific">bioreactor metagenome</name>
    <dbReference type="NCBI Taxonomy" id="1076179"/>
    <lineage>
        <taxon>unclassified sequences</taxon>
        <taxon>metagenomes</taxon>
        <taxon>ecological metagenomes</taxon>
    </lineage>
</organism>
<gene>
    <name evidence="1" type="ORF">SDC9_119607</name>
</gene>
<dbReference type="InterPro" id="IPR011051">
    <property type="entry name" value="RmlC_Cupin_sf"/>
</dbReference>
<protein>
    <recommendedName>
        <fullName evidence="2">Cupin 2 conserved barrel domain-containing protein</fullName>
    </recommendedName>
</protein>
<dbReference type="CDD" id="cd20290">
    <property type="entry name" value="cupin_Mj0764-like"/>
    <property type="match status" value="1"/>
</dbReference>
<evidence type="ECO:0000313" key="1">
    <source>
        <dbReference type="EMBL" id="MPM72631.1"/>
    </source>
</evidence>
<dbReference type="InterPro" id="IPR014710">
    <property type="entry name" value="RmlC-like_jellyroll"/>
</dbReference>
<reference evidence="1" key="1">
    <citation type="submission" date="2019-08" db="EMBL/GenBank/DDBJ databases">
        <authorList>
            <person name="Kucharzyk K."/>
            <person name="Murdoch R.W."/>
            <person name="Higgins S."/>
            <person name="Loffler F."/>
        </authorList>
    </citation>
    <scope>NUCLEOTIDE SEQUENCE</scope>
</reference>
<evidence type="ECO:0008006" key="2">
    <source>
        <dbReference type="Google" id="ProtNLM"/>
    </source>
</evidence>
<comment type="caution">
    <text evidence="1">The sequence shown here is derived from an EMBL/GenBank/DDBJ whole genome shotgun (WGS) entry which is preliminary data.</text>
</comment>
<proteinExistence type="predicted"/>
<accession>A0A645C6L3</accession>
<dbReference type="PANTHER" id="PTHR37694">
    <property type="entry name" value="SLR8022 PROTEIN"/>
    <property type="match status" value="1"/>
</dbReference>
<name>A0A645C6L3_9ZZZZ</name>
<dbReference type="AlphaFoldDB" id="A0A645C6L3"/>
<dbReference type="EMBL" id="VSSQ01024862">
    <property type="protein sequence ID" value="MPM72631.1"/>
    <property type="molecule type" value="Genomic_DNA"/>
</dbReference>
<dbReference type="Gene3D" id="2.60.120.10">
    <property type="entry name" value="Jelly Rolls"/>
    <property type="match status" value="1"/>
</dbReference>
<dbReference type="SUPFAM" id="SSF51182">
    <property type="entry name" value="RmlC-like cupins"/>
    <property type="match status" value="1"/>
</dbReference>